<dbReference type="InterPro" id="IPR027469">
    <property type="entry name" value="Cation_efflux_TMD_sf"/>
</dbReference>
<name>A0A2M9BZE9_9MICO</name>
<organism evidence="8 9">
    <name type="scientific">Compostimonas suwonensis</name>
    <dbReference type="NCBI Taxonomy" id="1048394"/>
    <lineage>
        <taxon>Bacteria</taxon>
        <taxon>Bacillati</taxon>
        <taxon>Actinomycetota</taxon>
        <taxon>Actinomycetes</taxon>
        <taxon>Micrococcales</taxon>
        <taxon>Microbacteriaceae</taxon>
        <taxon>Compostimonas</taxon>
    </lineage>
</organism>
<evidence type="ECO:0000256" key="5">
    <source>
        <dbReference type="ARBA" id="ARBA00023136"/>
    </source>
</evidence>
<sequence length="318" mass="34188">MAGSTSYTNILRCVLTVLIAFLANLLVAVAKSVAATITGSASMLAEAAHSWADTGNEIFLIVADRRSARRKDEEHPLGYGREAYVWSLFAAVGIFTAGAVVSVFHGVQELFDPEPASDFVVAYVVLGISLVLEGFSFTQAFVQARRRAQLRGQGTLDHVLTSSNTTLRAVFAEDAAALIGLVLAAAGIALHQITGNAAFDAAGSILIGLLLAVVAIILIDRNRRFLVGAGPTPEVRSRAGRMLLASPEIERVTYLHLEFVGPDRLFLVAAVDLVGDRREEDVAVQLRRLERVIEQQEYVETAVLSLSVSDEPSLEFVL</sequence>
<dbReference type="GO" id="GO:0006829">
    <property type="term" value="P:zinc ion transport"/>
    <property type="evidence" value="ECO:0007669"/>
    <property type="project" value="InterPro"/>
</dbReference>
<evidence type="ECO:0000313" key="8">
    <source>
        <dbReference type="EMBL" id="PJJ63454.1"/>
    </source>
</evidence>
<keyword evidence="4 6" id="KW-1133">Transmembrane helix</keyword>
<keyword evidence="3 6" id="KW-0812">Transmembrane</keyword>
<feature type="transmembrane region" description="Helical" evidence="6">
    <location>
        <begin position="119"/>
        <end position="142"/>
    </location>
</feature>
<comment type="caution">
    <text evidence="8">The sequence shown here is derived from an EMBL/GenBank/DDBJ whole genome shotgun (WGS) entry which is preliminary data.</text>
</comment>
<evidence type="ECO:0000256" key="1">
    <source>
        <dbReference type="ARBA" id="ARBA00004141"/>
    </source>
</evidence>
<dbReference type="PANTHER" id="PTHR13414:SF9">
    <property type="entry name" value="PROTON-COUPLED ZINC ANTIPORTER SLC30A9, MITOCHONDRIAL"/>
    <property type="match status" value="1"/>
</dbReference>
<dbReference type="PANTHER" id="PTHR13414">
    <property type="entry name" value="HUEL-CATION TRANSPORTER"/>
    <property type="match status" value="1"/>
</dbReference>
<evidence type="ECO:0000256" key="3">
    <source>
        <dbReference type="ARBA" id="ARBA00022692"/>
    </source>
</evidence>
<keyword evidence="9" id="KW-1185">Reference proteome</keyword>
<dbReference type="NCBIfam" id="TIGR01297">
    <property type="entry name" value="CDF"/>
    <property type="match status" value="1"/>
</dbReference>
<evidence type="ECO:0000256" key="4">
    <source>
        <dbReference type="ARBA" id="ARBA00022989"/>
    </source>
</evidence>
<evidence type="ECO:0000256" key="2">
    <source>
        <dbReference type="ARBA" id="ARBA00022448"/>
    </source>
</evidence>
<keyword evidence="2" id="KW-0813">Transport</keyword>
<dbReference type="GO" id="GO:0016020">
    <property type="term" value="C:membrane"/>
    <property type="evidence" value="ECO:0007669"/>
    <property type="project" value="UniProtKB-SubCell"/>
</dbReference>
<accession>A0A2M9BZE9</accession>
<keyword evidence="5 6" id="KW-0472">Membrane</keyword>
<evidence type="ECO:0000313" key="9">
    <source>
        <dbReference type="Proteomes" id="UP000230161"/>
    </source>
</evidence>
<evidence type="ECO:0000259" key="7">
    <source>
        <dbReference type="Pfam" id="PF01545"/>
    </source>
</evidence>
<dbReference type="RefSeq" id="WP_100343950.1">
    <property type="nucleotide sequence ID" value="NZ_PGFB01000002.1"/>
</dbReference>
<dbReference type="Gene3D" id="1.20.1510.10">
    <property type="entry name" value="Cation efflux protein transmembrane domain"/>
    <property type="match status" value="1"/>
</dbReference>
<dbReference type="GO" id="GO:0008324">
    <property type="term" value="F:monoatomic cation transmembrane transporter activity"/>
    <property type="evidence" value="ECO:0007669"/>
    <property type="project" value="InterPro"/>
</dbReference>
<dbReference type="OrthoDB" id="9806522at2"/>
<evidence type="ECO:0000256" key="6">
    <source>
        <dbReference type="SAM" id="Phobius"/>
    </source>
</evidence>
<protein>
    <submittedName>
        <fullName evidence="8">Cation diffusion facilitator family transporter</fullName>
    </submittedName>
</protein>
<feature type="transmembrane region" description="Helical" evidence="6">
    <location>
        <begin position="175"/>
        <end position="193"/>
    </location>
</feature>
<dbReference type="AlphaFoldDB" id="A0A2M9BZE9"/>
<dbReference type="Proteomes" id="UP000230161">
    <property type="component" value="Unassembled WGS sequence"/>
</dbReference>
<comment type="subcellular location">
    <subcellularLocation>
        <location evidence="1">Membrane</location>
        <topology evidence="1">Multi-pass membrane protein</topology>
    </subcellularLocation>
</comment>
<dbReference type="InterPro" id="IPR058533">
    <property type="entry name" value="Cation_efflux_TM"/>
</dbReference>
<proteinExistence type="predicted"/>
<dbReference type="EMBL" id="PGFB01000002">
    <property type="protein sequence ID" value="PJJ63454.1"/>
    <property type="molecule type" value="Genomic_DNA"/>
</dbReference>
<feature type="transmembrane region" description="Helical" evidence="6">
    <location>
        <begin position="84"/>
        <end position="107"/>
    </location>
</feature>
<dbReference type="InterPro" id="IPR040177">
    <property type="entry name" value="SLC30A9"/>
</dbReference>
<reference evidence="8 9" key="1">
    <citation type="submission" date="2017-11" db="EMBL/GenBank/DDBJ databases">
        <title>Genomic Encyclopedia of Archaeal and Bacterial Type Strains, Phase II (KMG-II): From Individual Species to Whole Genera.</title>
        <authorList>
            <person name="Goeker M."/>
        </authorList>
    </citation>
    <scope>NUCLEOTIDE SEQUENCE [LARGE SCALE GENOMIC DNA]</scope>
    <source>
        <strain evidence="8 9">DSM 25625</strain>
    </source>
</reference>
<dbReference type="SUPFAM" id="SSF161111">
    <property type="entry name" value="Cation efflux protein transmembrane domain-like"/>
    <property type="match status" value="1"/>
</dbReference>
<gene>
    <name evidence="8" type="ORF">CLV54_1120</name>
</gene>
<dbReference type="InterPro" id="IPR002524">
    <property type="entry name" value="Cation_efflux"/>
</dbReference>
<feature type="domain" description="Cation efflux protein transmembrane" evidence="7">
    <location>
        <begin position="17"/>
        <end position="219"/>
    </location>
</feature>
<feature type="transmembrane region" description="Helical" evidence="6">
    <location>
        <begin position="199"/>
        <end position="219"/>
    </location>
</feature>
<dbReference type="Pfam" id="PF01545">
    <property type="entry name" value="Cation_efflux"/>
    <property type="match status" value="1"/>
</dbReference>